<reference evidence="10 11" key="1">
    <citation type="journal article" date="2017" name="Plant Biotechnol. J.">
        <title>A comprehensive draft genome sequence for lupin (Lupinus angustifolius), an emerging health food: insights into plant-microbe interactions and legume evolution.</title>
        <authorList>
            <person name="Hane J.K."/>
            <person name="Ming Y."/>
            <person name="Kamphuis L.G."/>
            <person name="Nelson M.N."/>
            <person name="Garg G."/>
            <person name="Atkins C.A."/>
            <person name="Bayer P.E."/>
            <person name="Bravo A."/>
            <person name="Bringans S."/>
            <person name="Cannon S."/>
            <person name="Edwards D."/>
            <person name="Foley R."/>
            <person name="Gao L.L."/>
            <person name="Harrison M.J."/>
            <person name="Huang W."/>
            <person name="Hurgobin B."/>
            <person name="Li S."/>
            <person name="Liu C.W."/>
            <person name="McGrath A."/>
            <person name="Morahan G."/>
            <person name="Murray J."/>
            <person name="Weller J."/>
            <person name="Jian J."/>
            <person name="Singh K.B."/>
        </authorList>
    </citation>
    <scope>NUCLEOTIDE SEQUENCE [LARGE SCALE GENOMIC DNA]</scope>
    <source>
        <strain evidence="11">cv. Tanjil</strain>
        <tissue evidence="10">Whole plant</tissue>
    </source>
</reference>
<dbReference type="Gramene" id="OIW02916">
    <property type="protein sequence ID" value="OIW02916"/>
    <property type="gene ID" value="TanjilG_29692"/>
</dbReference>
<dbReference type="Gene3D" id="3.40.50.150">
    <property type="entry name" value="Vaccinia Virus protein VP39"/>
    <property type="match status" value="1"/>
</dbReference>
<evidence type="ECO:0000259" key="9">
    <source>
        <dbReference type="PROSITE" id="PS51686"/>
    </source>
</evidence>
<dbReference type="InterPro" id="IPR006027">
    <property type="entry name" value="NusB_RsmB_TIM44"/>
</dbReference>
<dbReference type="GO" id="GO:0001510">
    <property type="term" value="P:RNA methylation"/>
    <property type="evidence" value="ECO:0007669"/>
    <property type="project" value="InterPro"/>
</dbReference>
<gene>
    <name evidence="10" type="ORF">TanjilG_29692</name>
</gene>
<organism evidence="10 11">
    <name type="scientific">Lupinus angustifolius</name>
    <name type="common">Narrow-leaved blue lupine</name>
    <dbReference type="NCBI Taxonomy" id="3871"/>
    <lineage>
        <taxon>Eukaryota</taxon>
        <taxon>Viridiplantae</taxon>
        <taxon>Streptophyta</taxon>
        <taxon>Embryophyta</taxon>
        <taxon>Tracheophyta</taxon>
        <taxon>Spermatophyta</taxon>
        <taxon>Magnoliopsida</taxon>
        <taxon>eudicotyledons</taxon>
        <taxon>Gunneridae</taxon>
        <taxon>Pentapetalae</taxon>
        <taxon>rosids</taxon>
        <taxon>fabids</taxon>
        <taxon>Fabales</taxon>
        <taxon>Fabaceae</taxon>
        <taxon>Papilionoideae</taxon>
        <taxon>50 kb inversion clade</taxon>
        <taxon>genistoids sensu lato</taxon>
        <taxon>core genistoids</taxon>
        <taxon>Genisteae</taxon>
        <taxon>Lupinus</taxon>
    </lineage>
</organism>
<dbReference type="SUPFAM" id="SSF48013">
    <property type="entry name" value="NusB-like"/>
    <property type="match status" value="1"/>
</dbReference>
<dbReference type="InterPro" id="IPR035926">
    <property type="entry name" value="NusB-like_sf"/>
</dbReference>
<evidence type="ECO:0000256" key="8">
    <source>
        <dbReference type="PROSITE-ProRule" id="PRU01023"/>
    </source>
</evidence>
<dbReference type="GO" id="GO:0003723">
    <property type="term" value="F:RNA binding"/>
    <property type="evidence" value="ECO:0007669"/>
    <property type="project" value="UniProtKB-UniRule"/>
</dbReference>
<dbReference type="GO" id="GO:0005737">
    <property type="term" value="C:cytoplasm"/>
    <property type="evidence" value="ECO:0007669"/>
    <property type="project" value="UniProtKB-SubCell"/>
</dbReference>
<evidence type="ECO:0000313" key="10">
    <source>
        <dbReference type="EMBL" id="OIW02916.1"/>
    </source>
</evidence>
<dbReference type="SMR" id="A0A4P1R617"/>
<dbReference type="GO" id="GO:0008173">
    <property type="term" value="F:RNA methyltransferase activity"/>
    <property type="evidence" value="ECO:0007669"/>
    <property type="project" value="InterPro"/>
</dbReference>
<feature type="binding site" evidence="8">
    <location>
        <position position="298"/>
    </location>
    <ligand>
        <name>S-adenosyl-L-methionine</name>
        <dbReference type="ChEBI" id="CHEBI:59789"/>
    </ligand>
</feature>
<feature type="active site" description="Nucleophile" evidence="8">
    <location>
        <position position="397"/>
    </location>
</feature>
<dbReference type="PRINTS" id="PR02009">
    <property type="entry name" value="RCMTFMUVIRPL"/>
</dbReference>
<dbReference type="STRING" id="3871.A0A4P1R617"/>
<feature type="domain" description="SAM-dependent MTase RsmB/NOP-type" evidence="9">
    <location>
        <begin position="182"/>
        <end position="458"/>
    </location>
</feature>
<keyword evidence="11" id="KW-1185">Reference proteome</keyword>
<comment type="subcellular location">
    <subcellularLocation>
        <location evidence="1">Cytoplasm</location>
    </subcellularLocation>
</comment>
<keyword evidence="7 8" id="KW-0694">RNA-binding</keyword>
<keyword evidence="2" id="KW-0963">Cytoplasm</keyword>
<dbReference type="AlphaFoldDB" id="A0A4P1R617"/>
<name>A0A4P1R617_LUPAN</name>
<accession>A0A4P1R617</accession>
<keyword evidence="5 8" id="KW-0808">Transferase</keyword>
<dbReference type="Pfam" id="PF01189">
    <property type="entry name" value="Methyltr_RsmB-F"/>
    <property type="match status" value="1"/>
</dbReference>
<dbReference type="InterPro" id="IPR023267">
    <property type="entry name" value="RCMT"/>
</dbReference>
<protein>
    <recommendedName>
        <fullName evidence="9">SAM-dependent MTase RsmB/NOP-type domain-containing protein</fullName>
    </recommendedName>
</protein>
<feature type="binding site" evidence="8">
    <location>
        <position position="326"/>
    </location>
    <ligand>
        <name>S-adenosyl-L-methionine</name>
        <dbReference type="ChEBI" id="CHEBI:59789"/>
    </ligand>
</feature>
<keyword evidence="6 8" id="KW-0949">S-adenosyl-L-methionine</keyword>
<dbReference type="InterPro" id="IPR029063">
    <property type="entry name" value="SAM-dependent_MTases_sf"/>
</dbReference>
<dbReference type="InterPro" id="IPR001678">
    <property type="entry name" value="MeTrfase_RsmB-F_NOP2_dom"/>
</dbReference>
<dbReference type="Gene3D" id="1.10.940.10">
    <property type="entry name" value="NusB-like"/>
    <property type="match status" value="1"/>
</dbReference>
<dbReference type="FunFam" id="3.40.50.150:FF:000022">
    <property type="entry name" value="Ribosomal RNA small subunit methyltransferase B"/>
    <property type="match status" value="1"/>
</dbReference>
<dbReference type="PRINTS" id="PR02008">
    <property type="entry name" value="RCMTFAMILY"/>
</dbReference>
<feature type="binding site" evidence="8">
    <location>
        <begin position="274"/>
        <end position="280"/>
    </location>
    <ligand>
        <name>S-adenosyl-L-methionine</name>
        <dbReference type="ChEBI" id="CHEBI:59789"/>
    </ligand>
</feature>
<evidence type="ECO:0000256" key="4">
    <source>
        <dbReference type="ARBA" id="ARBA00022603"/>
    </source>
</evidence>
<dbReference type="GO" id="GO:0006364">
    <property type="term" value="P:rRNA processing"/>
    <property type="evidence" value="ECO:0007669"/>
    <property type="project" value="UniProtKB-KW"/>
</dbReference>
<evidence type="ECO:0000256" key="1">
    <source>
        <dbReference type="ARBA" id="ARBA00004496"/>
    </source>
</evidence>
<dbReference type="GO" id="GO:0006355">
    <property type="term" value="P:regulation of DNA-templated transcription"/>
    <property type="evidence" value="ECO:0007669"/>
    <property type="project" value="InterPro"/>
</dbReference>
<feature type="binding site" evidence="8">
    <location>
        <position position="344"/>
    </location>
    <ligand>
        <name>S-adenosyl-L-methionine</name>
        <dbReference type="ChEBI" id="CHEBI:59789"/>
    </ligand>
</feature>
<evidence type="ECO:0000256" key="5">
    <source>
        <dbReference type="ARBA" id="ARBA00022679"/>
    </source>
</evidence>
<dbReference type="FunFam" id="1.10.940.10:FF:000005">
    <property type="entry name" value="Ribosomal RNA small subunit methyltransferase B"/>
    <property type="match status" value="1"/>
</dbReference>
<dbReference type="InterPro" id="IPR049560">
    <property type="entry name" value="MeTrfase_RsmB-F_NOP2_cat"/>
</dbReference>
<keyword evidence="3" id="KW-0698">rRNA processing</keyword>
<evidence type="ECO:0000256" key="3">
    <source>
        <dbReference type="ARBA" id="ARBA00022552"/>
    </source>
</evidence>
<dbReference type="PROSITE" id="PS51686">
    <property type="entry name" value="SAM_MT_RSMB_NOP"/>
    <property type="match status" value="1"/>
</dbReference>
<proteinExistence type="inferred from homology"/>
<dbReference type="CDD" id="cd02440">
    <property type="entry name" value="AdoMet_MTases"/>
    <property type="match status" value="1"/>
</dbReference>
<comment type="similarity">
    <text evidence="8">Belongs to the class I-like SAM-binding methyltransferase superfamily. RsmB/NOP family.</text>
</comment>
<dbReference type="PANTHER" id="PTHR22807">
    <property type="entry name" value="NOP2 YEAST -RELATED NOL1/NOP2/FMU SUN DOMAIN-CONTAINING"/>
    <property type="match status" value="1"/>
</dbReference>
<evidence type="ECO:0000256" key="6">
    <source>
        <dbReference type="ARBA" id="ARBA00022691"/>
    </source>
</evidence>
<dbReference type="Pfam" id="PF01029">
    <property type="entry name" value="NusB"/>
    <property type="match status" value="1"/>
</dbReference>
<dbReference type="Proteomes" id="UP000188354">
    <property type="component" value="Chromosome LG11"/>
</dbReference>
<dbReference type="PANTHER" id="PTHR22807:SF61">
    <property type="entry name" value="NOL1_NOP2_SUN FAMILY PROTEIN _ ANTITERMINATION NUSB DOMAIN-CONTAINING PROTEIN"/>
    <property type="match status" value="1"/>
</dbReference>
<evidence type="ECO:0000313" key="11">
    <source>
        <dbReference type="Proteomes" id="UP000188354"/>
    </source>
</evidence>
<keyword evidence="4 8" id="KW-0489">Methyltransferase</keyword>
<dbReference type="SUPFAM" id="SSF53335">
    <property type="entry name" value="S-adenosyl-L-methionine-dependent methyltransferases"/>
    <property type="match status" value="1"/>
</dbReference>
<sequence length="459" mass="50627">MGDDQWNIGFITRKICVGALSTPASRGAPNRLLKTHKLNLEVSPHRAVSAVRLMRIELGGAFADLLNEKGKGSGENEMGYVQRTLGFRTRELSHHDLRLVTDIVGGTIRWRRYLDHLISSLCHDKDISSMEPLLLQILRIGFYEIVKLDMPPYAVVDENVRLAKVALRSGAGNMVNGILRKLVVLKENETLPMPKVEGDDRAQARALATLYSHPVVPHKLSSHLDEFVRVKTGLQSVIQAGLLKKGLCSVQDESAGLIVSVVDPQPGETIIDCCAAPGGKTLYMASRLSGQGMVFAIDVNRGRLRILKETAKLHQVDGVVTTINADLRTMTDIEPLKSNKVLLDAPCSGLGVLSKRADLRWNRKLEDMEELKNLQDELLDAASKLVKPGGVLVYSTCSIDPEENDERVAAFLERHPDFHIDPVDKYVSADFVTQSGFYFSNPVKHSLDGSFAARLVRAL</sequence>
<evidence type="ECO:0000256" key="7">
    <source>
        <dbReference type="ARBA" id="ARBA00022884"/>
    </source>
</evidence>
<evidence type="ECO:0000256" key="2">
    <source>
        <dbReference type="ARBA" id="ARBA00022490"/>
    </source>
</evidence>
<dbReference type="InterPro" id="IPR023268">
    <property type="entry name" value="RCMT_RsmB-rel_pln"/>
</dbReference>
<dbReference type="EMBL" id="CM007371">
    <property type="protein sequence ID" value="OIW02916.1"/>
    <property type="molecule type" value="Genomic_DNA"/>
</dbReference>